<keyword evidence="1" id="KW-0540">Nuclease</keyword>
<accession>A0AA86NGQ7</accession>
<dbReference type="InterPro" id="IPR007346">
    <property type="entry name" value="Endonuclease-I"/>
</dbReference>
<dbReference type="EMBL" id="CATOUU010000171">
    <property type="protein sequence ID" value="CAI9919232.1"/>
    <property type="molecule type" value="Genomic_DNA"/>
</dbReference>
<evidence type="ECO:0000256" key="2">
    <source>
        <dbReference type="ARBA" id="ARBA00022801"/>
    </source>
</evidence>
<evidence type="ECO:0000313" key="5">
    <source>
        <dbReference type="Proteomes" id="UP001642409"/>
    </source>
</evidence>
<evidence type="ECO:0000313" key="4">
    <source>
        <dbReference type="EMBL" id="CAL5977722.1"/>
    </source>
</evidence>
<evidence type="ECO:0000313" key="3">
    <source>
        <dbReference type="EMBL" id="CAI9919232.1"/>
    </source>
</evidence>
<dbReference type="GO" id="GO:0004518">
    <property type="term" value="F:nuclease activity"/>
    <property type="evidence" value="ECO:0007669"/>
    <property type="project" value="UniProtKB-KW"/>
</dbReference>
<dbReference type="PANTHER" id="PTHR33607:SF2">
    <property type="entry name" value="ENDONUCLEASE-1"/>
    <property type="match status" value="1"/>
</dbReference>
<gene>
    <name evidence="4" type="ORF">HINF_LOCUS4441</name>
    <name evidence="3" type="ORF">HINF_LOCUS6877</name>
</gene>
<name>A0AA86NGQ7_9EUKA</name>
<reference evidence="3" key="1">
    <citation type="submission" date="2023-06" db="EMBL/GenBank/DDBJ databases">
        <authorList>
            <person name="Kurt Z."/>
        </authorList>
    </citation>
    <scope>NUCLEOTIDE SEQUENCE</scope>
</reference>
<proteinExistence type="predicted"/>
<dbReference type="PANTHER" id="PTHR33607">
    <property type="entry name" value="ENDONUCLEASE-1"/>
    <property type="match status" value="1"/>
</dbReference>
<protein>
    <submittedName>
        <fullName evidence="3">Extracellular nuclease</fullName>
    </submittedName>
    <submittedName>
        <fullName evidence="4">Extracellular_nuclease</fullName>
    </submittedName>
</protein>
<dbReference type="InterPro" id="IPR044925">
    <property type="entry name" value="His-Me_finger_sf"/>
</dbReference>
<dbReference type="SUPFAM" id="SSF54060">
    <property type="entry name" value="His-Me finger endonucleases"/>
    <property type="match status" value="1"/>
</dbReference>
<comment type="caution">
    <text evidence="3">The sequence shown here is derived from an EMBL/GenBank/DDBJ whole genome shotgun (WGS) entry which is preliminary data.</text>
</comment>
<dbReference type="EMBL" id="CAXDID020000008">
    <property type="protein sequence ID" value="CAL5977722.1"/>
    <property type="molecule type" value="Genomic_DNA"/>
</dbReference>
<dbReference type="Proteomes" id="UP001642409">
    <property type="component" value="Unassembled WGS sequence"/>
</dbReference>
<evidence type="ECO:0000256" key="1">
    <source>
        <dbReference type="ARBA" id="ARBA00022722"/>
    </source>
</evidence>
<reference evidence="4 5" key="2">
    <citation type="submission" date="2024-07" db="EMBL/GenBank/DDBJ databases">
        <authorList>
            <person name="Akdeniz Z."/>
        </authorList>
    </citation>
    <scope>NUCLEOTIDE SEQUENCE [LARGE SCALE GENOMIC DNA]</scope>
</reference>
<dbReference type="GO" id="GO:0016787">
    <property type="term" value="F:hydrolase activity"/>
    <property type="evidence" value="ECO:0007669"/>
    <property type="project" value="UniProtKB-KW"/>
</dbReference>
<dbReference type="Pfam" id="PF04231">
    <property type="entry name" value="Endonuclease_1"/>
    <property type="match status" value="1"/>
</dbReference>
<dbReference type="AlphaFoldDB" id="A0AA86NGQ7"/>
<organism evidence="3">
    <name type="scientific">Hexamita inflata</name>
    <dbReference type="NCBI Taxonomy" id="28002"/>
    <lineage>
        <taxon>Eukaryota</taxon>
        <taxon>Metamonada</taxon>
        <taxon>Diplomonadida</taxon>
        <taxon>Hexamitidae</taxon>
        <taxon>Hexamitinae</taxon>
        <taxon>Hexamita</taxon>
    </lineage>
</organism>
<keyword evidence="5" id="KW-1185">Reference proteome</keyword>
<sequence length="259" mass="29598">MLLSVVSQCELFPGKYGQALRDELKAYTAQGAKQLGYDNARAHMYGYIYNDPKDQAVYCVYTGLRMPCKYDSMSTGCNNDLNCEHTVPQSYFNKSEPMRSDVHHLRGAWSTVNSARWHFPFGVLDESKKKQWYGNNKKMVTSAPKDPENWSALDNSGSGKPEYTGMFETRDAFKGELARGCAYFYVRYPTQAGPITKLWPNIDDLIDWDIAHPPTALDLVQYQRRVEVQGNKNPFLEELDLTARAYCDLSVKYPCSKFQ</sequence>
<keyword evidence="2" id="KW-0378">Hydrolase</keyword>